<keyword evidence="1" id="KW-0472">Membrane</keyword>
<keyword evidence="2" id="KW-0176">Collagen</keyword>
<dbReference type="AlphaFoldDB" id="A0A9X0F9K6"/>
<proteinExistence type="predicted"/>
<keyword evidence="1" id="KW-1133">Transmembrane helix</keyword>
<protein>
    <submittedName>
        <fullName evidence="2">Collagen like triple helix protein</fullName>
    </submittedName>
</protein>
<evidence type="ECO:0000313" key="3">
    <source>
        <dbReference type="Proteomes" id="UP000032407"/>
    </source>
</evidence>
<feature type="transmembrane region" description="Helical" evidence="1">
    <location>
        <begin position="50"/>
        <end position="73"/>
    </location>
</feature>
<dbReference type="EMBL" id="AMYJ01000013">
    <property type="protein sequence ID" value="KIU74515.1"/>
    <property type="molecule type" value="Genomic_DNA"/>
</dbReference>
<comment type="caution">
    <text evidence="2">The sequence shown here is derived from an EMBL/GenBank/DDBJ whole genome shotgun (WGS) entry which is preliminary data.</text>
</comment>
<reference evidence="2 3" key="1">
    <citation type="journal article" date="2015" name="Sci. Rep.">
        <title>The expression and crystallization of Cry65Aa require two C-termini, revealing a novel evolutionary strategy of Bacillus thuringiensis Cry proteins.</title>
        <authorList>
            <person name="Peng D.H."/>
            <person name="Pang C.Y."/>
            <person name="Wu H."/>
            <person name="Huang Q."/>
            <person name="Zheng J.S."/>
            <person name="Sun M."/>
        </authorList>
    </citation>
    <scope>NUCLEOTIDE SEQUENCE [LARGE SCALE GENOMIC DNA]</scope>
    <source>
        <strain evidence="2 3">Sbt003</strain>
    </source>
</reference>
<sequence length="80" mass="8297">MYSFTTPDNIFTPIPGASVTLAPALIGVVALGTISNGITTRLSIPVTAKIRLLLVFSATFVGLSLIKTITGYASEGVRIS</sequence>
<keyword evidence="1" id="KW-0812">Transmembrane</keyword>
<evidence type="ECO:0000313" key="2">
    <source>
        <dbReference type="EMBL" id="KIU74515.1"/>
    </source>
</evidence>
<evidence type="ECO:0000256" key="1">
    <source>
        <dbReference type="SAM" id="Phobius"/>
    </source>
</evidence>
<accession>A0A9X0F9K6</accession>
<name>A0A9X0F9K6_BACTU</name>
<dbReference type="Proteomes" id="UP000032407">
    <property type="component" value="Unassembled WGS sequence"/>
</dbReference>
<gene>
    <name evidence="2" type="ORF">C797_12121</name>
</gene>
<organism evidence="2 3">
    <name type="scientific">Bacillus thuringiensis Sbt003</name>
    <dbReference type="NCBI Taxonomy" id="1235825"/>
    <lineage>
        <taxon>Bacteria</taxon>
        <taxon>Bacillati</taxon>
        <taxon>Bacillota</taxon>
        <taxon>Bacilli</taxon>
        <taxon>Bacillales</taxon>
        <taxon>Bacillaceae</taxon>
        <taxon>Bacillus</taxon>
        <taxon>Bacillus cereus group</taxon>
    </lineage>
</organism>
<feature type="transmembrane region" description="Helical" evidence="1">
    <location>
        <begin position="20"/>
        <end position="38"/>
    </location>
</feature>